<dbReference type="Pfam" id="PF02518">
    <property type="entry name" value="HATPase_c"/>
    <property type="match status" value="1"/>
</dbReference>
<dbReference type="SMART" id="SM00388">
    <property type="entry name" value="HisKA"/>
    <property type="match status" value="1"/>
</dbReference>
<feature type="region of interest" description="Disordered" evidence="3">
    <location>
        <begin position="267"/>
        <end position="286"/>
    </location>
</feature>
<reference evidence="7" key="1">
    <citation type="journal article" date="2017" name="Nat. Microbiol.">
        <title>Global analysis of biosynthetic gene clusters reveals vast potential of secondary metabolite production in Penicillium species.</title>
        <authorList>
            <person name="Nielsen J.C."/>
            <person name="Grijseels S."/>
            <person name="Prigent S."/>
            <person name="Ji B."/>
            <person name="Dainat J."/>
            <person name="Nielsen K.F."/>
            <person name="Frisvad J.C."/>
            <person name="Workman M."/>
            <person name="Nielsen J."/>
        </authorList>
    </citation>
    <scope>NUCLEOTIDE SEQUENCE [LARGE SCALE GENOMIC DNA]</scope>
    <source>
        <strain evidence="7">IBT 29525</strain>
    </source>
</reference>
<dbReference type="Pfam" id="PF00512">
    <property type="entry name" value="HisKA"/>
    <property type="match status" value="1"/>
</dbReference>
<dbReference type="EMBL" id="MDYO01000037">
    <property type="protein sequence ID" value="OQD92903.1"/>
    <property type="molecule type" value="Genomic_DNA"/>
</dbReference>
<evidence type="ECO:0000259" key="4">
    <source>
        <dbReference type="PROSITE" id="PS50109"/>
    </source>
</evidence>
<keyword evidence="7" id="KW-1185">Reference proteome</keyword>
<dbReference type="STRING" id="60172.A0A1V6QUK2"/>
<dbReference type="InterPro" id="IPR036097">
    <property type="entry name" value="HisK_dim/P_sf"/>
</dbReference>
<dbReference type="Gene3D" id="3.30.450.40">
    <property type="match status" value="1"/>
</dbReference>
<dbReference type="Gene3D" id="3.30.565.10">
    <property type="entry name" value="Histidine kinase-like ATPase, C-terminal domain"/>
    <property type="match status" value="1"/>
</dbReference>
<dbReference type="PRINTS" id="PR00344">
    <property type="entry name" value="BCTRLSENSOR"/>
</dbReference>
<evidence type="ECO:0000313" key="6">
    <source>
        <dbReference type="EMBL" id="OQD92903.1"/>
    </source>
</evidence>
<protein>
    <recommendedName>
        <fullName evidence="8">Histidine kinase</fullName>
    </recommendedName>
</protein>
<dbReference type="CDD" id="cd00082">
    <property type="entry name" value="HisKA"/>
    <property type="match status" value="1"/>
</dbReference>
<dbReference type="SUPFAM" id="SSF52172">
    <property type="entry name" value="CheY-like"/>
    <property type="match status" value="1"/>
</dbReference>
<sequence length="1241" mass="135290">MPLASPEHVARSSEDPILTALAQLGTLRLGAQRSLISLFGRKEQHVLTEATRTLSLQNDGNDDVRDELWVGSSTMSYDRSLCKSVMNSTPNVSNARDNIFVVPDLAKDNAFKDHPDVTTFPNIRFLASSPIISPKGVVIGAYTILDDQPHEPLDAGSLQFLVDIAATVMDYLGTSHSKIQHFHSERMMVGLGSFVEGKGSLRNSWVVDTDVPQASSGELDHTEGHVNRQQQEKQVSQYVSQGVAHNGTTSHLPFRPYNLHIPRNRALQGNREKYQSLSNSTTSKRDAKALSKLKEASQATMAIGNDQSRQQSPKDDYTAKVNETFGRAANLIRESIEIEAVVFFNANFGSQESLVNNADSDTEGSCFESCSSGDEATSRSSPQRSSEGTLDPEQAASSGKATLNPCEILGFATSNTSSINDQLMDDNKIALSESFLGGLLHRYPRGKIFNFGEDGTISSDDTSDGIIKRFLRRPGGKKYKRTRSSLMRQDAQSLLQLAPESRSIIFSPLWDSHKGRWYSGALAWTKASHRVFTSNDELAFLLTFGTSVMAEVHRLGAHFAERAKSDLLSGLSHELRSPLHGIFGTAELLNDTVMDALQRGFIHTISSCAYTLLGSINQLLEHASINDVRPNSVAKNSVGGIHKIPVDRKVAAARLSPHSGKSDVDICVELDATLEDAVETVFAGYSFFSSSQSPLRSIADASPLDSKHPDARGGVKVVLDIDHSPSWKFSTQPGAWHVILTNIFGNALKFTQNGYIYISMKASPAKFGKGGEVTSSAITVTVKDTGSGIDPDFLKNGLFTAFSQEDNMTTGNGLGLSITRRILLSLGGDIQVNSEKNVGTEVVATVTLNHAPALDNLDKLNSPSPITMTQKLACAKTIGILGLETSECDTSVYKSLQKLCQDWFSMEVLLVGPSQTQVAHRDLYISSHEYMDTGNQELRTIAPSPGARFPSPVIVVCPSPRTAHSMSAKAQDRGDAHVLEFISQPCGPRKLAKTLETCINRQQLRYDSLESEENISDGSAGFPVNLGTNEPKMDSFVNLPSNGEVSDQPTIKVVVDTDTCSHPSIETLESMELSRGDVHDPLPSEEVAITRHDTPIKKETDPVSNIQTTVLLVDDNDINLRLLIAFMKKLNCDYIIAQNGEEALEAFKANSSVIGMIFMDISMPIMDGLESTRRIREFEKTLETTFRVTIAALTGVAQADTQRDAIGSGMDLFLTKPIRLNSLVPVIKGIMPPTHALWQQK</sequence>
<dbReference type="Gene3D" id="3.40.50.2300">
    <property type="match status" value="1"/>
</dbReference>
<feature type="compositionally biased region" description="Polar residues" evidence="3">
    <location>
        <begin position="297"/>
        <end position="311"/>
    </location>
</feature>
<feature type="domain" description="Response regulatory" evidence="5">
    <location>
        <begin position="1109"/>
        <end position="1231"/>
    </location>
</feature>
<dbReference type="InterPro" id="IPR050956">
    <property type="entry name" value="2C_system_His_kinase"/>
</dbReference>
<dbReference type="FunFam" id="3.30.450.40:FF:000083">
    <property type="entry name" value="Sensor histidine kinase/response regulator, putative (AFU_orthologue AFUA_4G00660)"/>
    <property type="match status" value="1"/>
</dbReference>
<evidence type="ECO:0000256" key="2">
    <source>
        <dbReference type="PROSITE-ProRule" id="PRU00169"/>
    </source>
</evidence>
<feature type="region of interest" description="Disordered" evidence="3">
    <location>
        <begin position="365"/>
        <end position="399"/>
    </location>
</feature>
<dbReference type="SUPFAM" id="SSF55874">
    <property type="entry name" value="ATPase domain of HSP90 chaperone/DNA topoisomerase II/histidine kinase"/>
    <property type="match status" value="1"/>
</dbReference>
<dbReference type="InterPro" id="IPR004358">
    <property type="entry name" value="Sig_transdc_His_kin-like_C"/>
</dbReference>
<dbReference type="InterPro" id="IPR005467">
    <property type="entry name" value="His_kinase_dom"/>
</dbReference>
<dbReference type="SUPFAM" id="SSF55781">
    <property type="entry name" value="GAF domain-like"/>
    <property type="match status" value="1"/>
</dbReference>
<dbReference type="Pfam" id="PF00072">
    <property type="entry name" value="Response_reg"/>
    <property type="match status" value="1"/>
</dbReference>
<dbReference type="InterPro" id="IPR011006">
    <property type="entry name" value="CheY-like_superfamily"/>
</dbReference>
<keyword evidence="1 2" id="KW-0597">Phosphoprotein</keyword>
<feature type="region of interest" description="Disordered" evidence="3">
    <location>
        <begin position="214"/>
        <end position="235"/>
    </location>
</feature>
<feature type="region of interest" description="Disordered" evidence="3">
    <location>
        <begin position="293"/>
        <end position="316"/>
    </location>
</feature>
<dbReference type="Gene3D" id="1.10.287.130">
    <property type="match status" value="1"/>
</dbReference>
<dbReference type="AlphaFoldDB" id="A0A1V6QUK2"/>
<dbReference type="CDD" id="cd17546">
    <property type="entry name" value="REC_hyHK_CKI1_RcsC-like"/>
    <property type="match status" value="1"/>
</dbReference>
<dbReference type="GO" id="GO:0000155">
    <property type="term" value="F:phosphorelay sensor kinase activity"/>
    <property type="evidence" value="ECO:0007669"/>
    <property type="project" value="InterPro"/>
</dbReference>
<comment type="caution">
    <text evidence="6">The sequence shown here is derived from an EMBL/GenBank/DDBJ whole genome shotgun (WGS) entry which is preliminary data.</text>
</comment>
<accession>A0A1V6QUK2</accession>
<dbReference type="InterPro" id="IPR001789">
    <property type="entry name" value="Sig_transdc_resp-reg_receiver"/>
</dbReference>
<feature type="modified residue" description="4-aspartylphosphate" evidence="2">
    <location>
        <position position="1160"/>
    </location>
</feature>
<organism evidence="6 7">
    <name type="scientific">Penicillium solitum</name>
    <dbReference type="NCBI Taxonomy" id="60172"/>
    <lineage>
        <taxon>Eukaryota</taxon>
        <taxon>Fungi</taxon>
        <taxon>Dikarya</taxon>
        <taxon>Ascomycota</taxon>
        <taxon>Pezizomycotina</taxon>
        <taxon>Eurotiomycetes</taxon>
        <taxon>Eurotiomycetidae</taxon>
        <taxon>Eurotiales</taxon>
        <taxon>Aspergillaceae</taxon>
        <taxon>Penicillium</taxon>
    </lineage>
</organism>
<dbReference type="InterPro" id="IPR029016">
    <property type="entry name" value="GAF-like_dom_sf"/>
</dbReference>
<dbReference type="InterPro" id="IPR003594">
    <property type="entry name" value="HATPase_dom"/>
</dbReference>
<gene>
    <name evidence="6" type="ORF">PENSOL_c037G00347</name>
</gene>
<proteinExistence type="predicted"/>
<dbReference type="PROSITE" id="PS50109">
    <property type="entry name" value="HIS_KIN"/>
    <property type="match status" value="1"/>
</dbReference>
<evidence type="ECO:0000313" key="7">
    <source>
        <dbReference type="Proteomes" id="UP000191612"/>
    </source>
</evidence>
<evidence type="ECO:0000256" key="1">
    <source>
        <dbReference type="ARBA" id="ARBA00022553"/>
    </source>
</evidence>
<dbReference type="PANTHER" id="PTHR43719">
    <property type="entry name" value="TWO-COMPONENT HISTIDINE KINASE"/>
    <property type="match status" value="1"/>
</dbReference>
<dbReference type="InterPro" id="IPR003661">
    <property type="entry name" value="HisK_dim/P_dom"/>
</dbReference>
<evidence type="ECO:0000256" key="3">
    <source>
        <dbReference type="SAM" id="MobiDB-lite"/>
    </source>
</evidence>
<feature type="domain" description="Histidine kinase" evidence="4">
    <location>
        <begin position="570"/>
        <end position="850"/>
    </location>
</feature>
<dbReference type="SUPFAM" id="SSF47384">
    <property type="entry name" value="Homodimeric domain of signal transducing histidine kinase"/>
    <property type="match status" value="1"/>
</dbReference>
<dbReference type="PROSITE" id="PS50110">
    <property type="entry name" value="RESPONSE_REGULATORY"/>
    <property type="match status" value="1"/>
</dbReference>
<evidence type="ECO:0008006" key="8">
    <source>
        <dbReference type="Google" id="ProtNLM"/>
    </source>
</evidence>
<feature type="compositionally biased region" description="Polar residues" evidence="3">
    <location>
        <begin position="368"/>
        <end position="388"/>
    </location>
</feature>
<evidence type="ECO:0000259" key="5">
    <source>
        <dbReference type="PROSITE" id="PS50110"/>
    </source>
</evidence>
<dbReference type="InterPro" id="IPR036890">
    <property type="entry name" value="HATPase_C_sf"/>
</dbReference>
<dbReference type="Proteomes" id="UP000191612">
    <property type="component" value="Unassembled WGS sequence"/>
</dbReference>
<dbReference type="SMART" id="SM00448">
    <property type="entry name" value="REC"/>
    <property type="match status" value="1"/>
</dbReference>
<dbReference type="PANTHER" id="PTHR43719:SF69">
    <property type="entry name" value="HISTIDINE KINASE G7"/>
    <property type="match status" value="1"/>
</dbReference>
<dbReference type="SMART" id="SM00387">
    <property type="entry name" value="HATPase_c"/>
    <property type="match status" value="1"/>
</dbReference>
<name>A0A1V6QUK2_9EURO</name>